<accession>A0A8S2FE15</accession>
<dbReference type="EMBL" id="CAJNOK010028657">
    <property type="protein sequence ID" value="CAF1437498.1"/>
    <property type="molecule type" value="Genomic_DNA"/>
</dbReference>
<gene>
    <name evidence="2" type="ORF">OVA965_LOCUS34304</name>
    <name evidence="3" type="ORF">TMI583_LOCUS35224</name>
</gene>
<evidence type="ECO:0000313" key="3">
    <source>
        <dbReference type="EMBL" id="CAF4234541.1"/>
    </source>
</evidence>
<reference evidence="2" key="1">
    <citation type="submission" date="2021-02" db="EMBL/GenBank/DDBJ databases">
        <authorList>
            <person name="Nowell W R."/>
        </authorList>
    </citation>
    <scope>NUCLEOTIDE SEQUENCE</scope>
</reference>
<evidence type="ECO:0000313" key="2">
    <source>
        <dbReference type="EMBL" id="CAF1437498.1"/>
    </source>
</evidence>
<name>A0A8S2FE15_9BILA</name>
<dbReference type="Proteomes" id="UP000682733">
    <property type="component" value="Unassembled WGS sequence"/>
</dbReference>
<organism evidence="2 4">
    <name type="scientific">Didymodactylos carnosus</name>
    <dbReference type="NCBI Taxonomy" id="1234261"/>
    <lineage>
        <taxon>Eukaryota</taxon>
        <taxon>Metazoa</taxon>
        <taxon>Spiralia</taxon>
        <taxon>Gnathifera</taxon>
        <taxon>Rotifera</taxon>
        <taxon>Eurotatoria</taxon>
        <taxon>Bdelloidea</taxon>
        <taxon>Philodinida</taxon>
        <taxon>Philodinidae</taxon>
        <taxon>Didymodactylos</taxon>
    </lineage>
</organism>
<dbReference type="EMBL" id="CAJOBA010050461">
    <property type="protein sequence ID" value="CAF4234541.1"/>
    <property type="molecule type" value="Genomic_DNA"/>
</dbReference>
<proteinExistence type="predicted"/>
<comment type="caution">
    <text evidence="2">The sequence shown here is derived from an EMBL/GenBank/DDBJ whole genome shotgun (WGS) entry which is preliminary data.</text>
</comment>
<feature type="region of interest" description="Disordered" evidence="1">
    <location>
        <begin position="97"/>
        <end position="128"/>
    </location>
</feature>
<sequence length="128" mass="14953">MKPPMNLNHIQIVDRTSEMVIHPKRRYSSCIKLIEEKEIEMEDDDENVVPSKRHTQSFDYGRQEQGLLNPEQIPRIVRRSLLDLHKATVEMAQPFTKYSSSLSMDESQPQPKSLTTRISNRYVQESPV</sequence>
<evidence type="ECO:0000313" key="4">
    <source>
        <dbReference type="Proteomes" id="UP000677228"/>
    </source>
</evidence>
<protein>
    <submittedName>
        <fullName evidence="2">Uncharacterized protein</fullName>
    </submittedName>
</protein>
<dbReference type="Proteomes" id="UP000677228">
    <property type="component" value="Unassembled WGS sequence"/>
</dbReference>
<evidence type="ECO:0000256" key="1">
    <source>
        <dbReference type="SAM" id="MobiDB-lite"/>
    </source>
</evidence>
<feature type="region of interest" description="Disordered" evidence="1">
    <location>
        <begin position="41"/>
        <end position="66"/>
    </location>
</feature>
<dbReference type="AlphaFoldDB" id="A0A8S2FE15"/>